<evidence type="ECO:0000256" key="5">
    <source>
        <dbReference type="ARBA" id="ARBA00022826"/>
    </source>
</evidence>
<feature type="transmembrane region" description="Helical" evidence="13">
    <location>
        <begin position="406"/>
        <end position="426"/>
    </location>
</feature>
<evidence type="ECO:0000313" key="17">
    <source>
        <dbReference type="WBParaSite" id="PSAMB.scaffold551size62451.g7011.t1"/>
    </source>
</evidence>
<keyword evidence="11" id="KW-0407">Ion channel</keyword>
<evidence type="ECO:0000313" key="16">
    <source>
        <dbReference type="Proteomes" id="UP000887566"/>
    </source>
</evidence>
<feature type="domain" description="Potassium channel tetramerisation-type BTB" evidence="15">
    <location>
        <begin position="44"/>
        <end position="143"/>
    </location>
</feature>
<dbReference type="InterPro" id="IPR027359">
    <property type="entry name" value="Volt_channel_dom_sf"/>
</dbReference>
<evidence type="ECO:0000256" key="6">
    <source>
        <dbReference type="ARBA" id="ARBA00022882"/>
    </source>
</evidence>
<dbReference type="InterPro" id="IPR003971">
    <property type="entry name" value="K_chnl_volt-dep_Kv5/Kv9"/>
</dbReference>
<keyword evidence="2" id="KW-0813">Transport</keyword>
<keyword evidence="6" id="KW-0851">Voltage-gated channel</keyword>
<dbReference type="InterPro" id="IPR028325">
    <property type="entry name" value="VG_K_chnl"/>
</dbReference>
<keyword evidence="5" id="KW-0631">Potassium channel</keyword>
<dbReference type="SUPFAM" id="SSF54695">
    <property type="entry name" value="POZ domain"/>
    <property type="match status" value="1"/>
</dbReference>
<name>A0A914WWK5_9BILA</name>
<keyword evidence="8 13" id="KW-1133">Transmembrane helix</keyword>
<evidence type="ECO:0000259" key="14">
    <source>
        <dbReference type="Pfam" id="PF00520"/>
    </source>
</evidence>
<dbReference type="Pfam" id="PF02214">
    <property type="entry name" value="BTB_2"/>
    <property type="match status" value="1"/>
</dbReference>
<evidence type="ECO:0000256" key="7">
    <source>
        <dbReference type="ARBA" id="ARBA00022958"/>
    </source>
</evidence>
<reference evidence="17" key="1">
    <citation type="submission" date="2022-11" db="UniProtKB">
        <authorList>
            <consortium name="WormBaseParasite"/>
        </authorList>
    </citation>
    <scope>IDENTIFICATION</scope>
</reference>
<dbReference type="AlphaFoldDB" id="A0A914WWK5"/>
<dbReference type="Pfam" id="PF00520">
    <property type="entry name" value="Ion_trans"/>
    <property type="match status" value="1"/>
</dbReference>
<feature type="transmembrane region" description="Helical" evidence="13">
    <location>
        <begin position="240"/>
        <end position="260"/>
    </location>
</feature>
<evidence type="ECO:0000256" key="1">
    <source>
        <dbReference type="ARBA" id="ARBA00004141"/>
    </source>
</evidence>
<evidence type="ECO:0000256" key="9">
    <source>
        <dbReference type="ARBA" id="ARBA00023065"/>
    </source>
</evidence>
<evidence type="ECO:0000256" key="13">
    <source>
        <dbReference type="SAM" id="Phobius"/>
    </source>
</evidence>
<keyword evidence="7" id="KW-0630">Potassium</keyword>
<dbReference type="Gene3D" id="1.10.287.70">
    <property type="match status" value="1"/>
</dbReference>
<dbReference type="PRINTS" id="PR01494">
    <property type="entry name" value="KV9CHANNEL"/>
</dbReference>
<feature type="transmembrane region" description="Helical" evidence="13">
    <location>
        <begin position="272"/>
        <end position="293"/>
    </location>
</feature>
<keyword evidence="4 13" id="KW-0812">Transmembrane</keyword>
<keyword evidence="16" id="KW-1185">Reference proteome</keyword>
<feature type="transmembrane region" description="Helical" evidence="13">
    <location>
        <begin position="345"/>
        <end position="366"/>
    </location>
</feature>
<dbReference type="Gene3D" id="1.20.120.350">
    <property type="entry name" value="Voltage-gated potassium channels. Chain C"/>
    <property type="match status" value="1"/>
</dbReference>
<evidence type="ECO:0000256" key="3">
    <source>
        <dbReference type="ARBA" id="ARBA00022538"/>
    </source>
</evidence>
<dbReference type="GO" id="GO:0008076">
    <property type="term" value="C:voltage-gated potassium channel complex"/>
    <property type="evidence" value="ECO:0007669"/>
    <property type="project" value="InterPro"/>
</dbReference>
<dbReference type="GO" id="GO:0005251">
    <property type="term" value="F:delayed rectifier potassium channel activity"/>
    <property type="evidence" value="ECO:0007669"/>
    <property type="project" value="TreeGrafter"/>
</dbReference>
<feature type="region of interest" description="Disordered" evidence="12">
    <location>
        <begin position="1"/>
        <end position="23"/>
    </location>
</feature>
<dbReference type="WBParaSite" id="PSAMB.scaffold551size62451.g7011.t1">
    <property type="protein sequence ID" value="PSAMB.scaffold551size62451.g7011.t1"/>
    <property type="gene ID" value="PSAMB.scaffold551size62451.g7011"/>
</dbReference>
<dbReference type="InterPro" id="IPR005821">
    <property type="entry name" value="Ion_trans_dom"/>
</dbReference>
<evidence type="ECO:0000256" key="11">
    <source>
        <dbReference type="ARBA" id="ARBA00023303"/>
    </source>
</evidence>
<feature type="transmembrane region" description="Helical" evidence="13">
    <location>
        <begin position="201"/>
        <end position="219"/>
    </location>
</feature>
<comment type="subcellular location">
    <subcellularLocation>
        <location evidence="1">Membrane</location>
        <topology evidence="1">Multi-pass membrane protein</topology>
    </subcellularLocation>
</comment>
<evidence type="ECO:0000256" key="10">
    <source>
        <dbReference type="ARBA" id="ARBA00023136"/>
    </source>
</evidence>
<dbReference type="SUPFAM" id="SSF81324">
    <property type="entry name" value="Voltage-gated potassium channels"/>
    <property type="match status" value="1"/>
</dbReference>
<dbReference type="Gene3D" id="3.30.710.10">
    <property type="entry name" value="Potassium Channel Kv1.1, Chain A"/>
    <property type="match status" value="1"/>
</dbReference>
<evidence type="ECO:0000256" key="2">
    <source>
        <dbReference type="ARBA" id="ARBA00022448"/>
    </source>
</evidence>
<evidence type="ECO:0000256" key="12">
    <source>
        <dbReference type="SAM" id="MobiDB-lite"/>
    </source>
</evidence>
<protein>
    <submittedName>
        <fullName evidence="17">Uncharacterized protein</fullName>
    </submittedName>
</protein>
<dbReference type="InterPro" id="IPR003131">
    <property type="entry name" value="T1-type_BTB"/>
</dbReference>
<dbReference type="FunFam" id="1.10.287.70:FF:000028">
    <property type="entry name" value="potassium voltage-gated channel subfamily D member 3"/>
    <property type="match status" value="1"/>
</dbReference>
<dbReference type="Proteomes" id="UP000887566">
    <property type="component" value="Unplaced"/>
</dbReference>
<feature type="transmembrane region" description="Helical" evidence="13">
    <location>
        <begin position="378"/>
        <end position="394"/>
    </location>
</feature>
<feature type="domain" description="Ion transport" evidence="14">
    <location>
        <begin position="199"/>
        <end position="431"/>
    </location>
</feature>
<feature type="region of interest" description="Disordered" evidence="12">
    <location>
        <begin position="437"/>
        <end position="461"/>
    </location>
</feature>
<proteinExistence type="predicted"/>
<dbReference type="GO" id="GO:0051260">
    <property type="term" value="P:protein homooligomerization"/>
    <property type="evidence" value="ECO:0007669"/>
    <property type="project" value="InterPro"/>
</dbReference>
<dbReference type="PANTHER" id="PTHR11537:SF121">
    <property type="entry name" value="BTB DOMAIN-CONTAINING PROTEIN"/>
    <property type="match status" value="1"/>
</dbReference>
<dbReference type="PRINTS" id="PR00169">
    <property type="entry name" value="KCHANNEL"/>
</dbReference>
<keyword evidence="3" id="KW-0633">Potassium transport</keyword>
<sequence>MEDCGMDEPLPTEQLVDPAGINNNNPSRMVPYASEQTAPTDFLCINVGGKSYRILHKTIQMRESRLGLLHQLSISDHQRRLVIADDFLTDSGEYCFERTSKGFDPIIYFYMTGNLHKPSDMCMDQFREELLFWGLVKEEMAPCCTPIVVNSDNATSACIHATDDDKKKNSVDFKGFFGASIRRRFWPVLEDPSSSGNAKTFSVLSMIFTFASVLGLILDSMSRFQVKRFDKARDYRHVQLVYLEYVCFGWFTLEYISRLMVTPEKLKFVKSASSLIDLFTLLPFYMVLCLRAFGIDAESLHNFTGPMLMVRAMRVLSVARVFKLNPYSSGQPALGDLMKRSKTMVYMYSMLLVQSIIFFSAMVYFLEKDAPDSKFTSIPVACWWGVVTMTTVGYGDMVPVTAAGKLVAALASVCGIFMLFLPISLISDKSAESTCSCDRPADGSRMTKRSRRRTQTRENLL</sequence>
<dbReference type="GO" id="GO:0001508">
    <property type="term" value="P:action potential"/>
    <property type="evidence" value="ECO:0007669"/>
    <property type="project" value="TreeGrafter"/>
</dbReference>
<accession>A0A914WWK5</accession>
<keyword evidence="10 13" id="KW-0472">Membrane</keyword>
<keyword evidence="9" id="KW-0406">Ion transport</keyword>
<evidence type="ECO:0000256" key="4">
    <source>
        <dbReference type="ARBA" id="ARBA00022692"/>
    </source>
</evidence>
<evidence type="ECO:0000256" key="8">
    <source>
        <dbReference type="ARBA" id="ARBA00022989"/>
    </source>
</evidence>
<dbReference type="InterPro" id="IPR011333">
    <property type="entry name" value="SKP1/BTB/POZ_sf"/>
</dbReference>
<organism evidence="16 17">
    <name type="scientific">Plectus sambesii</name>
    <dbReference type="NCBI Taxonomy" id="2011161"/>
    <lineage>
        <taxon>Eukaryota</taxon>
        <taxon>Metazoa</taxon>
        <taxon>Ecdysozoa</taxon>
        <taxon>Nematoda</taxon>
        <taxon>Chromadorea</taxon>
        <taxon>Plectida</taxon>
        <taxon>Plectina</taxon>
        <taxon>Plectoidea</taxon>
        <taxon>Plectidae</taxon>
        <taxon>Plectus</taxon>
    </lineage>
</organism>
<dbReference type="CDD" id="cd18317">
    <property type="entry name" value="BTB_POZ_Kv"/>
    <property type="match status" value="1"/>
</dbReference>
<evidence type="ECO:0000259" key="15">
    <source>
        <dbReference type="Pfam" id="PF02214"/>
    </source>
</evidence>
<dbReference type="PANTHER" id="PTHR11537">
    <property type="entry name" value="VOLTAGE-GATED POTASSIUM CHANNEL"/>
    <property type="match status" value="1"/>
</dbReference>